<keyword evidence="1" id="KW-0808">Transferase</keyword>
<dbReference type="AlphaFoldDB" id="A0A7H8MY63"/>
<evidence type="ECO:0000313" key="4">
    <source>
        <dbReference type="Proteomes" id="UP000509345"/>
    </source>
</evidence>
<dbReference type="Gene3D" id="3.30.565.10">
    <property type="entry name" value="Histidine kinase-like ATPase, C-terminal domain"/>
    <property type="match status" value="1"/>
</dbReference>
<dbReference type="InterPro" id="IPR050267">
    <property type="entry name" value="Anti-sigma-factor_SerPK"/>
</dbReference>
<dbReference type="Proteomes" id="UP000509345">
    <property type="component" value="Chromosome"/>
</dbReference>
<keyword evidence="3" id="KW-0067">ATP-binding</keyword>
<accession>A0A7H8MY63</accession>
<sequence length="160" mass="17479">MTLTAPERAEPMTPLDGTRSTPAVRLCVVSLERTTRPGQALSDTDRCRPQQFRRLSCALLTSWDLLGHIASVELLVTELLTNALQHGEGPEVDVMISADEDYLHVFVRDGSPHTPDPRPLDMESENGRGLHLVTAIADEVEVSEDGTTVHCALALQERAA</sequence>
<evidence type="ECO:0000259" key="2">
    <source>
        <dbReference type="Pfam" id="PF13581"/>
    </source>
</evidence>
<dbReference type="InterPro" id="IPR036890">
    <property type="entry name" value="HATPase_C_sf"/>
</dbReference>
<dbReference type="GO" id="GO:0004674">
    <property type="term" value="F:protein serine/threonine kinase activity"/>
    <property type="evidence" value="ECO:0007669"/>
    <property type="project" value="UniProtKB-KW"/>
</dbReference>
<feature type="domain" description="Histidine kinase/HSP90-like ATPase" evidence="2">
    <location>
        <begin position="69"/>
        <end position="149"/>
    </location>
</feature>
<organism evidence="3 4">
    <name type="scientific">Streptomyces microflavus</name>
    <name type="common">Streptomyces lipmanii</name>
    <dbReference type="NCBI Taxonomy" id="1919"/>
    <lineage>
        <taxon>Bacteria</taxon>
        <taxon>Bacillati</taxon>
        <taxon>Actinomycetota</taxon>
        <taxon>Actinomycetes</taxon>
        <taxon>Kitasatosporales</taxon>
        <taxon>Streptomycetaceae</taxon>
        <taxon>Streptomyces</taxon>
    </lineage>
</organism>
<gene>
    <name evidence="3" type="ORF">HUT09_33890</name>
</gene>
<dbReference type="SUPFAM" id="SSF55874">
    <property type="entry name" value="ATPase domain of HSP90 chaperone/DNA topoisomerase II/histidine kinase"/>
    <property type="match status" value="1"/>
</dbReference>
<dbReference type="CDD" id="cd16936">
    <property type="entry name" value="HATPase_RsbW-like"/>
    <property type="match status" value="1"/>
</dbReference>
<proteinExistence type="predicted"/>
<keyword evidence="3" id="KW-0547">Nucleotide-binding</keyword>
<evidence type="ECO:0000256" key="1">
    <source>
        <dbReference type="ARBA" id="ARBA00022527"/>
    </source>
</evidence>
<evidence type="ECO:0000313" key="3">
    <source>
        <dbReference type="EMBL" id="QKW47135.1"/>
    </source>
</evidence>
<name>A0A7H8MY63_STRMI</name>
<dbReference type="PANTHER" id="PTHR35526">
    <property type="entry name" value="ANTI-SIGMA-F FACTOR RSBW-RELATED"/>
    <property type="match status" value="1"/>
</dbReference>
<dbReference type="EMBL" id="CP054926">
    <property type="protein sequence ID" value="QKW47135.1"/>
    <property type="molecule type" value="Genomic_DNA"/>
</dbReference>
<dbReference type="GeneID" id="87636278"/>
<keyword evidence="1" id="KW-0723">Serine/threonine-protein kinase</keyword>
<dbReference type="Pfam" id="PF13581">
    <property type="entry name" value="HATPase_c_2"/>
    <property type="match status" value="1"/>
</dbReference>
<keyword evidence="1" id="KW-0418">Kinase</keyword>
<reference evidence="3 4" key="1">
    <citation type="submission" date="2020-06" db="EMBL/GenBank/DDBJ databases">
        <title>Genome mining for natural products.</title>
        <authorList>
            <person name="Zhang B."/>
            <person name="Shi J."/>
            <person name="Ge H."/>
        </authorList>
    </citation>
    <scope>NUCLEOTIDE SEQUENCE [LARGE SCALE GENOMIC DNA]</scope>
    <source>
        <strain evidence="3 4">NA06532</strain>
    </source>
</reference>
<dbReference type="GO" id="GO:0005524">
    <property type="term" value="F:ATP binding"/>
    <property type="evidence" value="ECO:0007669"/>
    <property type="project" value="UniProtKB-KW"/>
</dbReference>
<protein>
    <submittedName>
        <fullName evidence="3">ATP-binding protein</fullName>
    </submittedName>
</protein>
<dbReference type="RefSeq" id="WP_176145282.1">
    <property type="nucleotide sequence ID" value="NZ_CP054926.1"/>
</dbReference>
<dbReference type="PANTHER" id="PTHR35526:SF3">
    <property type="entry name" value="ANTI-SIGMA-F FACTOR RSBW"/>
    <property type="match status" value="1"/>
</dbReference>
<dbReference type="InterPro" id="IPR003594">
    <property type="entry name" value="HATPase_dom"/>
</dbReference>